<evidence type="ECO:0000313" key="2">
    <source>
        <dbReference type="EMBL" id="KAK9414328.1"/>
    </source>
</evidence>
<dbReference type="PANTHER" id="PTHR38788">
    <property type="entry name" value="CLR5 DOMAIN-CONTAINING PROTEIN"/>
    <property type="match status" value="1"/>
</dbReference>
<name>A0ABR2UIK0_9PEZI</name>
<dbReference type="Proteomes" id="UP001408356">
    <property type="component" value="Unassembled WGS sequence"/>
</dbReference>
<accession>A0ABR2UIK0</accession>
<sequence>MNMSYSTQPCEARAIEGAGPHLAVKESGVSRYNHRRESWDLQQSEIRRLYIENRKTLSELVSIMVSKGFAATRKQYKHKLKEWGFAKNIRRQDAMRMISIRQLRSNQGKMTQFELNGKVVDLDKYTRRTALQMNECTSFITPDELPQYLRPHTPPITVAAPLLSPGLIRATELVMTYYTCLPPSEATILPRVGSPYSEQIWGAAKAFENLYHASWLFSEAQSVPGGCLARRAFLALELYQNSSPQFLLVAMYASVMYPIDYGVLTELWRYLAARAAIIQGEDSINYCLAHALYKILQPGDQQIYHQLIPELMERIFDLETDRREVSTHYSMLASMSIQWPYRLERTQQLESLMQKCLYRGREFVADEGAKQALEAYASVFGLAESNKWRLRPREVSTCQGLNDWLYNSSLARVEKRHCYQQRLVGNPRHDIACHYLEQSILIWLSETRPEPPIIMDLRLLEEWYQDAGKTDDADATRKRRIEVMGLFLRQISVNDDS</sequence>
<proteinExistence type="predicted"/>
<comment type="caution">
    <text evidence="2">The sequence shown here is derived from an EMBL/GenBank/DDBJ whole genome shotgun (WGS) entry which is preliminary data.</text>
</comment>
<evidence type="ECO:0000313" key="3">
    <source>
        <dbReference type="Proteomes" id="UP001408356"/>
    </source>
</evidence>
<dbReference type="InterPro" id="IPR025676">
    <property type="entry name" value="Clr5_dom"/>
</dbReference>
<organism evidence="2 3">
    <name type="scientific">Seiridium unicorne</name>
    <dbReference type="NCBI Taxonomy" id="138068"/>
    <lineage>
        <taxon>Eukaryota</taxon>
        <taxon>Fungi</taxon>
        <taxon>Dikarya</taxon>
        <taxon>Ascomycota</taxon>
        <taxon>Pezizomycotina</taxon>
        <taxon>Sordariomycetes</taxon>
        <taxon>Xylariomycetidae</taxon>
        <taxon>Amphisphaeriales</taxon>
        <taxon>Sporocadaceae</taxon>
        <taxon>Seiridium</taxon>
    </lineage>
</organism>
<dbReference type="EMBL" id="JARVKF010000428">
    <property type="protein sequence ID" value="KAK9414328.1"/>
    <property type="molecule type" value="Genomic_DNA"/>
</dbReference>
<reference evidence="2 3" key="1">
    <citation type="journal article" date="2024" name="J. Plant Pathol.">
        <title>Sequence and assembly of the genome of Seiridium unicorne, isolate CBS 538.82, causal agent of cypress canker disease.</title>
        <authorList>
            <person name="Scali E."/>
            <person name="Rocca G.D."/>
            <person name="Danti R."/>
            <person name="Garbelotto M."/>
            <person name="Barberini S."/>
            <person name="Baroncelli R."/>
            <person name="Emiliani G."/>
        </authorList>
    </citation>
    <scope>NUCLEOTIDE SEQUENCE [LARGE SCALE GENOMIC DNA]</scope>
    <source>
        <strain evidence="2 3">BM-138-508</strain>
    </source>
</reference>
<evidence type="ECO:0000259" key="1">
    <source>
        <dbReference type="Pfam" id="PF14420"/>
    </source>
</evidence>
<keyword evidence="3" id="KW-1185">Reference proteome</keyword>
<feature type="domain" description="Clr5" evidence="1">
    <location>
        <begin position="36"/>
        <end position="87"/>
    </location>
</feature>
<gene>
    <name evidence="2" type="ORF">SUNI508_11290</name>
</gene>
<dbReference type="PANTHER" id="PTHR38788:SF3">
    <property type="entry name" value="CLR5 DOMAIN-CONTAINING PROTEIN"/>
    <property type="match status" value="1"/>
</dbReference>
<protein>
    <submittedName>
        <fullName evidence="2">Clr5 domain-containing protein</fullName>
    </submittedName>
</protein>
<dbReference type="Pfam" id="PF14420">
    <property type="entry name" value="Clr5"/>
    <property type="match status" value="1"/>
</dbReference>